<name>A0ACC8X8Q9_9FIRM</name>
<proteinExistence type="predicted"/>
<keyword evidence="2" id="KW-1185">Reference proteome</keyword>
<evidence type="ECO:0000313" key="2">
    <source>
        <dbReference type="Proteomes" id="UP000188637"/>
    </source>
</evidence>
<reference evidence="1" key="1">
    <citation type="submission" date="2016-08" db="EMBL/GenBank/DDBJ databases">
        <authorList>
            <person name="Ngugi D.K."/>
            <person name="Miyake S."/>
            <person name="Stingl U."/>
        </authorList>
    </citation>
    <scope>NUCLEOTIDE SEQUENCE</scope>
    <source>
        <strain evidence="1">SCG-D08WGA-EpuloA1</strain>
    </source>
</reference>
<protein>
    <submittedName>
        <fullName evidence="1">Uncharacterized protein</fullName>
    </submittedName>
</protein>
<gene>
    <name evidence="1" type="ORF">AN640_02450</name>
</gene>
<comment type="caution">
    <text evidence="1">The sequence shown here is derived from an EMBL/GenBank/DDBJ whole genome shotgun (WGS) entry which is preliminary data.</text>
</comment>
<sequence>MSYKSSNIGQLLNNENFSTFDFSVFSDEINPETGISYRTEMETIKSKLENFVNIFGESYKNIIFQGLTGVGKTFLCNCIAKELLD</sequence>
<evidence type="ECO:0000313" key="1">
    <source>
        <dbReference type="EMBL" id="ONI38510.1"/>
    </source>
</evidence>
<dbReference type="EMBL" id="LJHD01000290">
    <property type="protein sequence ID" value="ONI38510.1"/>
    <property type="molecule type" value="Genomic_DNA"/>
</dbReference>
<accession>A0ACC8X8Q9</accession>
<dbReference type="Proteomes" id="UP000188637">
    <property type="component" value="Unassembled WGS sequence"/>
</dbReference>
<organism evidence="1 2">
    <name type="scientific">Candidatus Epulonipiscium fishelsonii</name>
    <dbReference type="NCBI Taxonomy" id="77094"/>
    <lineage>
        <taxon>Bacteria</taxon>
        <taxon>Bacillati</taxon>
        <taxon>Bacillota</taxon>
        <taxon>Clostridia</taxon>
        <taxon>Lachnospirales</taxon>
        <taxon>Lachnospiraceae</taxon>
        <taxon>Candidatus Epulonipiscium</taxon>
    </lineage>
</organism>